<dbReference type="GO" id="GO:0009117">
    <property type="term" value="P:nucleotide metabolic process"/>
    <property type="evidence" value="ECO:0007669"/>
    <property type="project" value="UniProtKB-KW"/>
</dbReference>
<dbReference type="Pfam" id="PF02545">
    <property type="entry name" value="Maf"/>
    <property type="match status" value="1"/>
</dbReference>
<evidence type="ECO:0000256" key="5">
    <source>
        <dbReference type="HAMAP-Rule" id="MF_00528"/>
    </source>
</evidence>
<comment type="cofactor">
    <cofactor evidence="5">
        <name>a divalent metal cation</name>
        <dbReference type="ChEBI" id="CHEBI:60240"/>
    </cofactor>
</comment>
<name>A0AAW8QYX8_9ALTE</name>
<dbReference type="GO" id="GO:0005737">
    <property type="term" value="C:cytoplasm"/>
    <property type="evidence" value="ECO:0007669"/>
    <property type="project" value="UniProtKB-SubCell"/>
</dbReference>
<dbReference type="HAMAP" id="MF_00528">
    <property type="entry name" value="Maf"/>
    <property type="match status" value="1"/>
</dbReference>
<dbReference type="PANTHER" id="PTHR43213">
    <property type="entry name" value="BIFUNCTIONAL DTTP/UTP PYROPHOSPHATASE/METHYLTRANSFERASE PROTEIN-RELATED"/>
    <property type="match status" value="1"/>
</dbReference>
<gene>
    <name evidence="7" type="ORF">RM544_02295</name>
</gene>
<feature type="site" description="Important for substrate specificity" evidence="5">
    <location>
        <position position="39"/>
    </location>
</feature>
<dbReference type="PANTHER" id="PTHR43213:SF10">
    <property type="entry name" value="7-METHYL-GTP PYROPHOSPHATASE"/>
    <property type="match status" value="1"/>
</dbReference>
<keyword evidence="8" id="KW-1185">Reference proteome</keyword>
<dbReference type="EC" id="3.6.1.-" evidence="5"/>
<dbReference type="Proteomes" id="UP001249020">
    <property type="component" value="Unassembled WGS sequence"/>
</dbReference>
<comment type="caution">
    <text evidence="5">Lacks conserved residue(s) required for the propagation of feature annotation.</text>
</comment>
<dbReference type="GO" id="GO:0047429">
    <property type="term" value="F:nucleoside triphosphate diphosphatase activity"/>
    <property type="evidence" value="ECO:0007669"/>
    <property type="project" value="InterPro"/>
</dbReference>
<dbReference type="EMBL" id="JAVRIE010000001">
    <property type="protein sequence ID" value="MDT0581354.1"/>
    <property type="molecule type" value="Genomic_DNA"/>
</dbReference>
<comment type="catalytic activity">
    <reaction evidence="5">
        <text>N(7)-methyl-GTP + H2O = N(7)-methyl-GMP + diphosphate + H(+)</text>
        <dbReference type="Rhea" id="RHEA:58744"/>
        <dbReference type="ChEBI" id="CHEBI:15377"/>
        <dbReference type="ChEBI" id="CHEBI:15378"/>
        <dbReference type="ChEBI" id="CHEBI:33019"/>
        <dbReference type="ChEBI" id="CHEBI:58285"/>
        <dbReference type="ChEBI" id="CHEBI:87133"/>
    </reaction>
</comment>
<dbReference type="CDD" id="cd00985">
    <property type="entry name" value="Maf_Ham1"/>
    <property type="match status" value="1"/>
</dbReference>
<comment type="caution">
    <text evidence="7">The sequence shown here is derived from an EMBL/GenBank/DDBJ whole genome shotgun (WGS) entry which is preliminary data.</text>
</comment>
<dbReference type="SUPFAM" id="SSF52972">
    <property type="entry name" value="ITPase-like"/>
    <property type="match status" value="1"/>
</dbReference>
<evidence type="ECO:0000313" key="8">
    <source>
        <dbReference type="Proteomes" id="UP001249020"/>
    </source>
</evidence>
<evidence type="ECO:0000256" key="6">
    <source>
        <dbReference type="SAM" id="MobiDB-lite"/>
    </source>
</evidence>
<evidence type="ECO:0000256" key="4">
    <source>
        <dbReference type="ARBA" id="ARBA00023080"/>
    </source>
</evidence>
<dbReference type="Gene3D" id="3.90.950.10">
    <property type="match status" value="1"/>
</dbReference>
<proteinExistence type="inferred from homology"/>
<keyword evidence="3 5" id="KW-0378">Hydrolase</keyword>
<dbReference type="AlphaFoldDB" id="A0AAW8QYX8"/>
<evidence type="ECO:0000256" key="3">
    <source>
        <dbReference type="ARBA" id="ARBA00022801"/>
    </source>
</evidence>
<comment type="similarity">
    <text evidence="5">Belongs to the Maf family. YceF subfamily.</text>
</comment>
<keyword evidence="4 5" id="KW-0546">Nucleotide metabolism</keyword>
<keyword evidence="2 5" id="KW-0963">Cytoplasm</keyword>
<reference evidence="7 8" key="1">
    <citation type="submission" date="2023-09" db="EMBL/GenBank/DDBJ databases">
        <authorList>
            <person name="Rey-Velasco X."/>
        </authorList>
    </citation>
    <scope>NUCLEOTIDE SEQUENCE [LARGE SCALE GENOMIC DNA]</scope>
    <source>
        <strain evidence="7 8">W409</strain>
    </source>
</reference>
<feature type="site" description="Important for substrate specificity" evidence="5">
    <location>
        <position position="97"/>
    </location>
</feature>
<dbReference type="InterPro" id="IPR003697">
    <property type="entry name" value="Maf-like"/>
</dbReference>
<evidence type="ECO:0000256" key="2">
    <source>
        <dbReference type="ARBA" id="ARBA00022490"/>
    </source>
</evidence>
<feature type="site" description="Important for substrate specificity" evidence="5">
    <location>
        <position position="210"/>
    </location>
</feature>
<comment type="subcellular location">
    <subcellularLocation>
        <location evidence="1 5">Cytoplasm</location>
    </subcellularLocation>
</comment>
<dbReference type="RefSeq" id="WP_311360160.1">
    <property type="nucleotide sequence ID" value="NZ_JAVRIE010000001.1"/>
</dbReference>
<dbReference type="InterPro" id="IPR029001">
    <property type="entry name" value="ITPase-like_fam"/>
</dbReference>
<sequence>MSDTSRVSKTNTLQSNDSNEENSMQSRQSPILLASSSKYRASLLNKLNISFECYSPNINETPRVNESPLQVVTRLSFQKALSAQKQFPKHLIIASDQVAFIKEEQTTLSSKQMDIRLLTKPLTLSNAEKQLTACSGKTVRFLTGLCCLPPLQSIIDSGIGAIDASNRAMVDKYCEVAYVDVTFRNLSQREIRSYLEQELPLDCAGSFKAEGLGIALFEKLESTDPNTIIGLPLIALSKRLRDLGINPLLSK</sequence>
<feature type="region of interest" description="Disordered" evidence="6">
    <location>
        <begin position="1"/>
        <end position="28"/>
    </location>
</feature>
<dbReference type="NCBIfam" id="TIGR00172">
    <property type="entry name" value="maf"/>
    <property type="match status" value="1"/>
</dbReference>
<organism evidence="7 8">
    <name type="scientific">Brumicola blandensis</name>
    <dbReference type="NCBI Taxonomy" id="3075611"/>
    <lineage>
        <taxon>Bacteria</taxon>
        <taxon>Pseudomonadati</taxon>
        <taxon>Pseudomonadota</taxon>
        <taxon>Gammaproteobacteria</taxon>
        <taxon>Alteromonadales</taxon>
        <taxon>Alteromonadaceae</taxon>
        <taxon>Brumicola</taxon>
    </lineage>
</organism>
<comment type="function">
    <text evidence="5">Nucleoside triphosphate pyrophosphatase that hydrolyzes 7-methyl-GTP (m(7)GTP). May have a dual role in cell division arrest and in preventing the incorporation of modified nucleotides into cellular nucleic acids.</text>
</comment>
<protein>
    <recommendedName>
        <fullName evidence="5">7-methyl-GTP pyrophosphatase</fullName>
        <shortName evidence="5">m(7)GTP pyrophosphatase</shortName>
        <ecNumber evidence="5">3.6.1.-</ecNumber>
    </recommendedName>
</protein>
<accession>A0AAW8QYX8</accession>
<feature type="active site" description="Proton acceptor" evidence="5">
    <location>
        <position position="96"/>
    </location>
</feature>
<evidence type="ECO:0000256" key="1">
    <source>
        <dbReference type="ARBA" id="ARBA00004496"/>
    </source>
</evidence>
<evidence type="ECO:0000313" key="7">
    <source>
        <dbReference type="EMBL" id="MDT0581354.1"/>
    </source>
</evidence>